<dbReference type="GO" id="GO:0000160">
    <property type="term" value="P:phosphorelay signal transduction system"/>
    <property type="evidence" value="ECO:0007669"/>
    <property type="project" value="InterPro"/>
</dbReference>
<sequence length="159" mass="18314">MYRYTAIGMATNYYFTEYMRTILIIDDDPEDRFLLEIAFSENTIANPLVFLKDGIELMQYIDTQMDTNIPAFILMDLNMPRMNGKQALQWIKSDSRLRCIPVLIYSTSDNALEVGECYQLGANGYIVKPSEYDALVALVSYLYTFWVQMALLPVALSKK</sequence>
<keyword evidence="2" id="KW-0472">Membrane</keyword>
<evidence type="ECO:0000256" key="1">
    <source>
        <dbReference type="PROSITE-ProRule" id="PRU00169"/>
    </source>
</evidence>
<dbReference type="PROSITE" id="PS50110">
    <property type="entry name" value="RESPONSE_REGULATORY"/>
    <property type="match status" value="1"/>
</dbReference>
<dbReference type="EMBL" id="JASJOU010000004">
    <property type="protein sequence ID" value="MDJ1502119.1"/>
    <property type="molecule type" value="Genomic_DNA"/>
</dbReference>
<dbReference type="AlphaFoldDB" id="A0AAE3R641"/>
<keyword evidence="2" id="KW-1133">Transmembrane helix</keyword>
<feature type="transmembrane region" description="Helical" evidence="2">
    <location>
        <begin position="134"/>
        <end position="156"/>
    </location>
</feature>
<dbReference type="InterPro" id="IPR001789">
    <property type="entry name" value="Sig_transdc_resp-reg_receiver"/>
</dbReference>
<dbReference type="SUPFAM" id="SSF52172">
    <property type="entry name" value="CheY-like"/>
    <property type="match status" value="1"/>
</dbReference>
<dbReference type="SMART" id="SM00448">
    <property type="entry name" value="REC"/>
    <property type="match status" value="1"/>
</dbReference>
<evidence type="ECO:0000313" key="4">
    <source>
        <dbReference type="EMBL" id="MDJ1502119.1"/>
    </source>
</evidence>
<keyword evidence="2" id="KW-0812">Transmembrane</keyword>
<comment type="caution">
    <text evidence="4">The sequence shown here is derived from an EMBL/GenBank/DDBJ whole genome shotgun (WGS) entry which is preliminary data.</text>
</comment>
<protein>
    <submittedName>
        <fullName evidence="4">Response regulator</fullName>
    </submittedName>
</protein>
<feature type="domain" description="Response regulatory" evidence="3">
    <location>
        <begin position="21"/>
        <end position="143"/>
    </location>
</feature>
<organism evidence="4 5">
    <name type="scientific">Xanthocytophaga agilis</name>
    <dbReference type="NCBI Taxonomy" id="3048010"/>
    <lineage>
        <taxon>Bacteria</taxon>
        <taxon>Pseudomonadati</taxon>
        <taxon>Bacteroidota</taxon>
        <taxon>Cytophagia</taxon>
        <taxon>Cytophagales</taxon>
        <taxon>Rhodocytophagaceae</taxon>
        <taxon>Xanthocytophaga</taxon>
    </lineage>
</organism>
<dbReference type="PANTHER" id="PTHR44520:SF1">
    <property type="entry name" value="TWO-COMPONENT SYSTEM REGULATORY PROTEIN"/>
    <property type="match status" value="1"/>
</dbReference>
<evidence type="ECO:0000313" key="5">
    <source>
        <dbReference type="Proteomes" id="UP001232063"/>
    </source>
</evidence>
<evidence type="ECO:0000259" key="3">
    <source>
        <dbReference type="PROSITE" id="PS50110"/>
    </source>
</evidence>
<keyword evidence="1" id="KW-0597">Phosphoprotein</keyword>
<dbReference type="InterPro" id="IPR011006">
    <property type="entry name" value="CheY-like_superfamily"/>
</dbReference>
<keyword evidence="5" id="KW-1185">Reference proteome</keyword>
<dbReference type="Pfam" id="PF00072">
    <property type="entry name" value="Response_reg"/>
    <property type="match status" value="1"/>
</dbReference>
<proteinExistence type="predicted"/>
<accession>A0AAE3R641</accession>
<dbReference type="Gene3D" id="3.40.50.2300">
    <property type="match status" value="1"/>
</dbReference>
<feature type="modified residue" description="4-aspartylphosphate" evidence="1">
    <location>
        <position position="76"/>
    </location>
</feature>
<evidence type="ECO:0000256" key="2">
    <source>
        <dbReference type="SAM" id="Phobius"/>
    </source>
</evidence>
<reference evidence="4" key="1">
    <citation type="submission" date="2023-05" db="EMBL/GenBank/DDBJ databases">
        <authorList>
            <person name="Zhang X."/>
        </authorList>
    </citation>
    <scope>NUCLEOTIDE SEQUENCE</scope>
    <source>
        <strain evidence="4">BD1B2-1</strain>
    </source>
</reference>
<dbReference type="Proteomes" id="UP001232063">
    <property type="component" value="Unassembled WGS sequence"/>
</dbReference>
<dbReference type="InterPro" id="IPR052893">
    <property type="entry name" value="TCS_response_regulator"/>
</dbReference>
<dbReference type="RefSeq" id="WP_314511981.1">
    <property type="nucleotide sequence ID" value="NZ_JASJOU010000004.1"/>
</dbReference>
<name>A0AAE3R641_9BACT</name>
<dbReference type="PANTHER" id="PTHR44520">
    <property type="entry name" value="RESPONSE REGULATOR RCP1-RELATED"/>
    <property type="match status" value="1"/>
</dbReference>
<dbReference type="CDD" id="cd17557">
    <property type="entry name" value="REC_Rcp-like"/>
    <property type="match status" value="1"/>
</dbReference>
<gene>
    <name evidence="4" type="ORF">QNI22_15740</name>
</gene>